<sequence>MMSKDALKFMAIKERIAQLTADYEERIADLRADYTLTVEEMNGQIAKLTEENNNLKAERDAVAEKED</sequence>
<evidence type="ECO:0000256" key="1">
    <source>
        <dbReference type="SAM" id="Coils"/>
    </source>
</evidence>
<evidence type="ECO:0000313" key="2">
    <source>
        <dbReference type="EMBL" id="ASR77329.1"/>
    </source>
</evidence>
<reference evidence="2 3" key="1">
    <citation type="submission" date="2017-06" db="EMBL/GenBank/DDBJ databases">
        <authorList>
            <person name="Meridew S.N."/>
            <person name="Morgan R.E."/>
            <person name="Moussa A.T."/>
            <person name="Shahid S.H."/>
            <person name="Bhuiyan S."/>
            <person name="Nayek S."/>
            <person name="Suri N."/>
            <person name="Kim T."/>
            <person name="Layton S.R."/>
            <person name="Hughes L.E."/>
            <person name="Garlena R.A."/>
            <person name="Russell D.A."/>
            <person name="Pope W.H."/>
            <person name="Jacobs-Sera D."/>
            <person name="Hendrix R.W."/>
            <person name="Hatfull G.F."/>
        </authorList>
    </citation>
    <scope>NUCLEOTIDE SEQUENCE [LARGE SCALE GENOMIC DNA]</scope>
</reference>
<dbReference type="EMBL" id="MF347636">
    <property type="protein sequence ID" value="ASR77329.1"/>
    <property type="molecule type" value="Genomic_DNA"/>
</dbReference>
<dbReference type="Proteomes" id="UP000225626">
    <property type="component" value="Segment"/>
</dbReference>
<evidence type="ECO:0000313" key="3">
    <source>
        <dbReference type="Proteomes" id="UP000225626"/>
    </source>
</evidence>
<keyword evidence="1" id="KW-0175">Coiled coil</keyword>
<name>A0A222YYJ5_9CAUD</name>
<gene>
    <name evidence="2" type="ORF">SEA_NOOTNOOT_61</name>
</gene>
<keyword evidence="3" id="KW-1185">Reference proteome</keyword>
<feature type="coiled-coil region" evidence="1">
    <location>
        <begin position="13"/>
        <end position="65"/>
    </location>
</feature>
<accession>A0A222YYJ5</accession>
<dbReference type="OrthoDB" id="25862at10239"/>
<protein>
    <submittedName>
        <fullName evidence="2">Uncharacterized protein</fullName>
    </submittedName>
</protein>
<organism evidence="2 3">
    <name type="scientific">Streptomyces phage NootNoot</name>
    <dbReference type="NCBI Taxonomy" id="2023992"/>
    <lineage>
        <taxon>Viruses</taxon>
        <taxon>Duplodnaviria</taxon>
        <taxon>Heunggongvirae</taxon>
        <taxon>Uroviricota</taxon>
        <taxon>Caudoviricetes</taxon>
        <taxon>Stanwilliamsviridae</taxon>
        <taxon>Boydwoodruffvirinae</taxon>
        <taxon>Samistivirus</taxon>
        <taxon>Samistivirus nootnoot</taxon>
    </lineage>
</organism>
<proteinExistence type="predicted"/>